<gene>
    <name evidence="3" type="ORF">A4U43_C07F9700</name>
</gene>
<dbReference type="EMBL" id="CM007387">
    <property type="protein sequence ID" value="ONK62940.1"/>
    <property type="molecule type" value="Genomic_DNA"/>
</dbReference>
<name>A0A5P1EFT9_ASPOF</name>
<dbReference type="Gramene" id="ONK62940">
    <property type="protein sequence ID" value="ONK62940"/>
    <property type="gene ID" value="A4U43_C07F9700"/>
</dbReference>
<organism evidence="3 4">
    <name type="scientific">Asparagus officinalis</name>
    <name type="common">Garden asparagus</name>
    <dbReference type="NCBI Taxonomy" id="4686"/>
    <lineage>
        <taxon>Eukaryota</taxon>
        <taxon>Viridiplantae</taxon>
        <taxon>Streptophyta</taxon>
        <taxon>Embryophyta</taxon>
        <taxon>Tracheophyta</taxon>
        <taxon>Spermatophyta</taxon>
        <taxon>Magnoliopsida</taxon>
        <taxon>Liliopsida</taxon>
        <taxon>Asparagales</taxon>
        <taxon>Asparagaceae</taxon>
        <taxon>Asparagoideae</taxon>
        <taxon>Asparagus</taxon>
    </lineage>
</organism>
<evidence type="ECO:0000313" key="3">
    <source>
        <dbReference type="EMBL" id="ONK62940.1"/>
    </source>
</evidence>
<proteinExistence type="inferred from homology"/>
<evidence type="ECO:0000256" key="1">
    <source>
        <dbReference type="ARBA" id="ARBA00010838"/>
    </source>
</evidence>
<dbReference type="InterPro" id="IPR017853">
    <property type="entry name" value="GH"/>
</dbReference>
<dbReference type="SUPFAM" id="SSF51445">
    <property type="entry name" value="(Trans)glycosidases"/>
    <property type="match status" value="1"/>
</dbReference>
<reference evidence="4" key="1">
    <citation type="journal article" date="2017" name="Nat. Commun.">
        <title>The asparagus genome sheds light on the origin and evolution of a young Y chromosome.</title>
        <authorList>
            <person name="Harkess A."/>
            <person name="Zhou J."/>
            <person name="Xu C."/>
            <person name="Bowers J.E."/>
            <person name="Van der Hulst R."/>
            <person name="Ayyampalayam S."/>
            <person name="Mercati F."/>
            <person name="Riccardi P."/>
            <person name="McKain M.R."/>
            <person name="Kakrana A."/>
            <person name="Tang H."/>
            <person name="Ray J."/>
            <person name="Groenendijk J."/>
            <person name="Arikit S."/>
            <person name="Mathioni S.M."/>
            <person name="Nakano M."/>
            <person name="Shan H."/>
            <person name="Telgmann-Rauber A."/>
            <person name="Kanno A."/>
            <person name="Yue Z."/>
            <person name="Chen H."/>
            <person name="Li W."/>
            <person name="Chen Y."/>
            <person name="Xu X."/>
            <person name="Zhang Y."/>
            <person name="Luo S."/>
            <person name="Chen H."/>
            <person name="Gao J."/>
            <person name="Mao Z."/>
            <person name="Pires J.C."/>
            <person name="Luo M."/>
            <person name="Kudrna D."/>
            <person name="Wing R.A."/>
            <person name="Meyers B.C."/>
            <person name="Yi K."/>
            <person name="Kong H."/>
            <person name="Lavrijsen P."/>
            <person name="Sunseri F."/>
            <person name="Falavigna A."/>
            <person name="Ye Y."/>
            <person name="Leebens-Mack J.H."/>
            <person name="Chen G."/>
        </authorList>
    </citation>
    <scope>NUCLEOTIDE SEQUENCE [LARGE SCALE GENOMIC DNA]</scope>
    <source>
        <strain evidence="4">cv. DH0086</strain>
    </source>
</reference>
<dbReference type="OMA" id="KDNYANP"/>
<dbReference type="Pfam" id="PF00232">
    <property type="entry name" value="Glyco_hydro_1"/>
    <property type="match status" value="1"/>
</dbReference>
<dbReference type="PANTHER" id="PTHR10353:SF29">
    <property type="entry name" value="BETA-GLUCOSIDASE 11"/>
    <property type="match status" value="1"/>
</dbReference>
<dbReference type="InterPro" id="IPR001360">
    <property type="entry name" value="Glyco_hydro_1"/>
</dbReference>
<dbReference type="PANTHER" id="PTHR10353">
    <property type="entry name" value="GLYCOSYL HYDROLASE"/>
    <property type="match status" value="1"/>
</dbReference>
<sequence>MNSDPPGLQKMLGYLKHEYGNPPIYIQENGHGLGVTDALNDIDRVNYLDGYIGSTLQAIRDGSNVRGYFVWSFLDLFEFLAGYESSFGLYYVDFDDAKRKRQPKLSAHWYSSFLSKKKDILTQRSNFQGRYHQQ</sequence>
<evidence type="ECO:0000313" key="4">
    <source>
        <dbReference type="Proteomes" id="UP000243459"/>
    </source>
</evidence>
<evidence type="ECO:0000256" key="2">
    <source>
        <dbReference type="RuleBase" id="RU003690"/>
    </source>
</evidence>
<evidence type="ECO:0008006" key="5">
    <source>
        <dbReference type="Google" id="ProtNLM"/>
    </source>
</evidence>
<keyword evidence="4" id="KW-1185">Reference proteome</keyword>
<protein>
    <recommendedName>
        <fullName evidence="5">4-hydroxy-7-methoxy-3-oxo-3,4-dihydro-2H-1,4-benzoxazin-2-yl glucosidebeta-D-glucosidase</fullName>
    </recommendedName>
</protein>
<accession>A0A5P1EFT9</accession>
<comment type="similarity">
    <text evidence="1 2">Belongs to the glycosyl hydrolase 1 family.</text>
</comment>
<dbReference type="Proteomes" id="UP000243459">
    <property type="component" value="Chromosome 7"/>
</dbReference>
<dbReference type="AlphaFoldDB" id="A0A5P1EFT9"/>
<dbReference type="Gene3D" id="3.20.20.80">
    <property type="entry name" value="Glycosidases"/>
    <property type="match status" value="1"/>
</dbReference>
<dbReference type="GO" id="GO:0005975">
    <property type="term" value="P:carbohydrate metabolic process"/>
    <property type="evidence" value="ECO:0007669"/>
    <property type="project" value="InterPro"/>
</dbReference>
<dbReference type="PRINTS" id="PR00131">
    <property type="entry name" value="GLHYDRLASE1"/>
</dbReference>
<dbReference type="GO" id="GO:0008422">
    <property type="term" value="F:beta-glucosidase activity"/>
    <property type="evidence" value="ECO:0007669"/>
    <property type="project" value="TreeGrafter"/>
</dbReference>